<sequence length="185" mass="19635">MDTDELETRAALRRVAVQAAALHRLLSTLPPGAAKLITGGDQDAVSQLASRMLWSSTADLHSQGRSEYAKQVVARAAELAAEGMTQLRLVTNSLAISERFWRTIYPASVVARDGGTLQITPPTGPALLLVEAVSAYLITTVDMELTVDTGAADRLRAAGFDVAEDGSQAVDTNATDATIFLEVRP</sequence>
<organism evidence="1 2">
    <name type="scientific">Tsukamurella paurometabola</name>
    <name type="common">Corynebacterium paurometabolum</name>
    <dbReference type="NCBI Taxonomy" id="2061"/>
    <lineage>
        <taxon>Bacteria</taxon>
        <taxon>Bacillati</taxon>
        <taxon>Actinomycetota</taxon>
        <taxon>Actinomycetes</taxon>
        <taxon>Mycobacteriales</taxon>
        <taxon>Tsukamurellaceae</taxon>
        <taxon>Tsukamurella</taxon>
    </lineage>
</organism>
<dbReference type="Proteomes" id="UP000676853">
    <property type="component" value="Unassembled WGS sequence"/>
</dbReference>
<protein>
    <submittedName>
        <fullName evidence="1">Uncharacterized protein</fullName>
    </submittedName>
</protein>
<evidence type="ECO:0000313" key="2">
    <source>
        <dbReference type="Proteomes" id="UP000676853"/>
    </source>
</evidence>
<accession>A0ABS5NF13</accession>
<gene>
    <name evidence="1" type="ORF">KFZ73_16530</name>
</gene>
<reference evidence="1 2" key="1">
    <citation type="submission" date="2021-04" db="EMBL/GenBank/DDBJ databases">
        <title>Whole genome sequence analysis of a thiophenic sulfur metabolizing bacteria.</title>
        <authorList>
            <person name="Akhtar N."/>
            <person name="Akram J."/>
            <person name="Aslam A."/>
        </authorList>
    </citation>
    <scope>NUCLEOTIDE SEQUENCE [LARGE SCALE GENOMIC DNA]</scope>
    <source>
        <strain evidence="1 2">3OW</strain>
    </source>
</reference>
<dbReference type="RefSeq" id="WP_212554390.1">
    <property type="nucleotide sequence ID" value="NZ_JAGXOE010000043.1"/>
</dbReference>
<dbReference type="EMBL" id="JAGXOE010000043">
    <property type="protein sequence ID" value="MBS4102838.1"/>
    <property type="molecule type" value="Genomic_DNA"/>
</dbReference>
<comment type="caution">
    <text evidence="1">The sequence shown here is derived from an EMBL/GenBank/DDBJ whole genome shotgun (WGS) entry which is preliminary data.</text>
</comment>
<keyword evidence="2" id="KW-1185">Reference proteome</keyword>
<proteinExistence type="predicted"/>
<name>A0ABS5NF13_TSUPA</name>
<evidence type="ECO:0000313" key="1">
    <source>
        <dbReference type="EMBL" id="MBS4102838.1"/>
    </source>
</evidence>